<organism evidence="2 3">
    <name type="scientific">Oesophagostomum dentatum</name>
    <name type="common">Nodular worm</name>
    <dbReference type="NCBI Taxonomy" id="61180"/>
    <lineage>
        <taxon>Eukaryota</taxon>
        <taxon>Metazoa</taxon>
        <taxon>Ecdysozoa</taxon>
        <taxon>Nematoda</taxon>
        <taxon>Chromadorea</taxon>
        <taxon>Rhabditida</taxon>
        <taxon>Rhabditina</taxon>
        <taxon>Rhabditomorpha</taxon>
        <taxon>Strongyloidea</taxon>
        <taxon>Strongylidae</taxon>
        <taxon>Oesophagostomum</taxon>
    </lineage>
</organism>
<feature type="domain" description="Reverse transcriptase" evidence="1">
    <location>
        <begin position="125"/>
        <end position="259"/>
    </location>
</feature>
<dbReference type="EMBL" id="KN549491">
    <property type="protein sequence ID" value="KHJ97226.1"/>
    <property type="molecule type" value="Genomic_DNA"/>
</dbReference>
<dbReference type="InterPro" id="IPR043502">
    <property type="entry name" value="DNA/RNA_pol_sf"/>
</dbReference>
<accession>A0A0B1TMB4</accession>
<dbReference type="SUPFAM" id="SSF56672">
    <property type="entry name" value="DNA/RNA polymerases"/>
    <property type="match status" value="1"/>
</dbReference>
<dbReference type="AlphaFoldDB" id="A0A0B1TMB4"/>
<dbReference type="Gene3D" id="3.10.10.10">
    <property type="entry name" value="HIV Type 1 Reverse Transcriptase, subunit A, domain 1"/>
    <property type="match status" value="1"/>
</dbReference>
<dbReference type="GO" id="GO:0003964">
    <property type="term" value="F:RNA-directed DNA polymerase activity"/>
    <property type="evidence" value="ECO:0007669"/>
    <property type="project" value="UniProtKB-KW"/>
</dbReference>
<gene>
    <name evidence="2" type="ORF">OESDEN_02794</name>
</gene>
<evidence type="ECO:0000259" key="1">
    <source>
        <dbReference type="Pfam" id="PF00078"/>
    </source>
</evidence>
<protein>
    <submittedName>
        <fullName evidence="2">Reverse transcriptase</fullName>
    </submittedName>
</protein>
<keyword evidence="2" id="KW-0548">Nucleotidyltransferase</keyword>
<keyword evidence="2" id="KW-0808">Transferase</keyword>
<dbReference type="InterPro" id="IPR043128">
    <property type="entry name" value="Rev_trsase/Diguanyl_cyclase"/>
</dbReference>
<dbReference type="PANTHER" id="PTHR37984:SF5">
    <property type="entry name" value="PROTEIN NYNRIN-LIKE"/>
    <property type="match status" value="1"/>
</dbReference>
<name>A0A0B1TMB4_OESDE</name>
<dbReference type="PANTHER" id="PTHR37984">
    <property type="entry name" value="PROTEIN CBG26694"/>
    <property type="match status" value="1"/>
</dbReference>
<evidence type="ECO:0000313" key="3">
    <source>
        <dbReference type="Proteomes" id="UP000053660"/>
    </source>
</evidence>
<evidence type="ECO:0000313" key="2">
    <source>
        <dbReference type="EMBL" id="KHJ97226.1"/>
    </source>
</evidence>
<keyword evidence="3" id="KW-1185">Reference proteome</keyword>
<sequence length="286" mass="32768">MHDYQQLREQYNCRLATAAVENARSEVVNRLRSRFAGVFSPGLGRCTKTKAQLFLKPRLVYKQKRPVPFASQEAVNNEIDRLISENVLEPVDHSSWAAPIVVVKKANGISRLCADFSTGLNDALMLHQHPLPTVEDVFNKLNGGELFSQFDLAYAYLQIEVDDNSEDLLTINTHRGLYRYNRLTFGVKFAPGIFQQIMMDAMIAGLDGVAAYLDDIIVTGLTMDEHRRNLEALFERMHYYSFSVRIEKCHFMMSEIRYLDDIIDKNGRRLDSDKIRAITEMPPLKD</sequence>
<dbReference type="Pfam" id="PF00078">
    <property type="entry name" value="RVT_1"/>
    <property type="match status" value="1"/>
</dbReference>
<keyword evidence="2" id="KW-0695">RNA-directed DNA polymerase</keyword>
<dbReference type="OrthoDB" id="7758357at2759"/>
<dbReference type="CDD" id="cd01647">
    <property type="entry name" value="RT_LTR"/>
    <property type="match status" value="1"/>
</dbReference>
<dbReference type="Gene3D" id="3.30.70.270">
    <property type="match status" value="1"/>
</dbReference>
<proteinExistence type="predicted"/>
<dbReference type="Proteomes" id="UP000053660">
    <property type="component" value="Unassembled WGS sequence"/>
</dbReference>
<reference evidence="2 3" key="1">
    <citation type="submission" date="2014-03" db="EMBL/GenBank/DDBJ databases">
        <title>Draft genome of the hookworm Oesophagostomum dentatum.</title>
        <authorList>
            <person name="Mitreva M."/>
        </authorList>
    </citation>
    <scope>NUCLEOTIDE SEQUENCE [LARGE SCALE GENOMIC DNA]</scope>
    <source>
        <strain evidence="2 3">OD-Hann</strain>
    </source>
</reference>
<dbReference type="InterPro" id="IPR050951">
    <property type="entry name" value="Retrovirus_Pol_polyprotein"/>
</dbReference>
<dbReference type="InterPro" id="IPR000477">
    <property type="entry name" value="RT_dom"/>
</dbReference>